<dbReference type="PANTHER" id="PTHR41930">
    <property type="entry name" value="UPF0200 PROTEIN MJ1399"/>
    <property type="match status" value="1"/>
</dbReference>
<dbReference type="Gene3D" id="3.40.50.300">
    <property type="entry name" value="P-loop containing nucleotide triphosphate hydrolases"/>
    <property type="match status" value="1"/>
</dbReference>
<dbReference type="Pfam" id="PF13207">
    <property type="entry name" value="AAA_17"/>
    <property type="match status" value="1"/>
</dbReference>
<dbReference type="PANTHER" id="PTHR41930:SF1">
    <property type="entry name" value="DEPHOSPHO-COA KINASE"/>
    <property type="match status" value="1"/>
</dbReference>
<dbReference type="EMBL" id="MFPS01000007">
    <property type="protein sequence ID" value="OGH59483.1"/>
    <property type="molecule type" value="Genomic_DNA"/>
</dbReference>
<evidence type="ECO:0000313" key="1">
    <source>
        <dbReference type="EMBL" id="OGH59483.1"/>
    </source>
</evidence>
<reference evidence="1 2" key="1">
    <citation type="journal article" date="2016" name="Nat. Commun.">
        <title>Thousands of microbial genomes shed light on interconnected biogeochemical processes in an aquifer system.</title>
        <authorList>
            <person name="Anantharaman K."/>
            <person name="Brown C.T."/>
            <person name="Hug L.A."/>
            <person name="Sharon I."/>
            <person name="Castelle C.J."/>
            <person name="Probst A.J."/>
            <person name="Thomas B.C."/>
            <person name="Singh A."/>
            <person name="Wilkins M.J."/>
            <person name="Karaoz U."/>
            <person name="Brodie E.L."/>
            <person name="Williams K.H."/>
            <person name="Hubbard S.S."/>
            <person name="Banfield J.F."/>
        </authorList>
    </citation>
    <scope>NUCLEOTIDE SEQUENCE [LARGE SCALE GENOMIC DNA]</scope>
</reference>
<dbReference type="SUPFAM" id="SSF52540">
    <property type="entry name" value="P-loop containing nucleoside triphosphate hydrolases"/>
    <property type="match status" value="1"/>
</dbReference>
<comment type="caution">
    <text evidence="1">The sequence shown here is derived from an EMBL/GenBank/DDBJ whole genome shotgun (WGS) entry which is preliminary data.</text>
</comment>
<dbReference type="Proteomes" id="UP000177067">
    <property type="component" value="Unassembled WGS sequence"/>
</dbReference>
<accession>A0A1F6LJK5</accession>
<proteinExistence type="predicted"/>
<evidence type="ECO:0000313" key="2">
    <source>
        <dbReference type="Proteomes" id="UP000177067"/>
    </source>
</evidence>
<dbReference type="InterPro" id="IPR027417">
    <property type="entry name" value="P-loop_NTPase"/>
</dbReference>
<organism evidence="1 2">
    <name type="scientific">Candidatus Magasanikbacteria bacterium RIFCSPHIGHO2_01_FULL_33_34</name>
    <dbReference type="NCBI Taxonomy" id="1798671"/>
    <lineage>
        <taxon>Bacteria</taxon>
        <taxon>Candidatus Magasanikiibacteriota</taxon>
    </lineage>
</organism>
<name>A0A1F6LJK5_9BACT</name>
<protein>
    <recommendedName>
        <fullName evidence="3">Dephospho-CoA kinase</fullName>
    </recommendedName>
</protein>
<evidence type="ECO:0008006" key="3">
    <source>
        <dbReference type="Google" id="ProtNLM"/>
    </source>
</evidence>
<sequence>MTNNKPEKNILGFVGLLASGKGTAAKYLEEKYYADTFRFSTMLRDLCNRIYIEQSRDNLIKMSEIIRGTFGEDTMAKVMAEDAKNAKSNITIVEGIRRMADIEHLSKLPNFILIEIFANPKTRYERLIKRGENSDDNNKTYEEFLEDHKRSTEMSIPEVAKNATEKIDNNGSIEDLHQQLDNLVKKYAS</sequence>
<dbReference type="AlphaFoldDB" id="A0A1F6LJK5"/>
<gene>
    <name evidence="1" type="ORF">A2725_01520</name>
</gene>